<feature type="domain" description="Reverse transcriptase" evidence="2">
    <location>
        <begin position="341"/>
        <end position="612"/>
    </location>
</feature>
<comment type="caution">
    <text evidence="3">The sequence shown here is derived from an EMBL/GenBank/DDBJ whole genome shotgun (WGS) entry which is preliminary data.</text>
</comment>
<dbReference type="InterPro" id="IPR000477">
    <property type="entry name" value="RT_dom"/>
</dbReference>
<dbReference type="Pfam" id="PF00078">
    <property type="entry name" value="RVT_1"/>
    <property type="match status" value="1"/>
</dbReference>
<dbReference type="InterPro" id="IPR043502">
    <property type="entry name" value="DNA/RNA_pol_sf"/>
</dbReference>
<organism evidence="3 4">
    <name type="scientific">Coilia grayii</name>
    <name type="common">Gray's grenadier anchovy</name>
    <dbReference type="NCBI Taxonomy" id="363190"/>
    <lineage>
        <taxon>Eukaryota</taxon>
        <taxon>Metazoa</taxon>
        <taxon>Chordata</taxon>
        <taxon>Craniata</taxon>
        <taxon>Vertebrata</taxon>
        <taxon>Euteleostomi</taxon>
        <taxon>Actinopterygii</taxon>
        <taxon>Neopterygii</taxon>
        <taxon>Teleostei</taxon>
        <taxon>Clupei</taxon>
        <taxon>Clupeiformes</taxon>
        <taxon>Clupeoidei</taxon>
        <taxon>Engraulidae</taxon>
        <taxon>Coilinae</taxon>
        <taxon>Coilia</taxon>
    </lineage>
</organism>
<sequence length="938" mass="107424">MDVTHIQSRKTIQYHINKLGLCDIWRYNNPFKREYSCYSATHNSYSRIDYFLLSKSLIENVNGCGYKGIVISDHALLLLSYTITGASKGPSVWRLSPRWIHDIEFLTFIEANIDVYFKINTNQTSASIRWEAFKAFIRGQMISYTSSISNKQYIKLTELEKDIKELEEELNLHNTNETKQKLDILRAQYNELSANKAASSLMKLKQTFYDQGEKAGKLLAWRIKSLENERAVFELESELGKPITNLQDINNNFQSFYSKLYTSEIKATPHLLGLFLDKIDIPILDDNAQKELNSPISRSELSEAIDSMTGGKTPGPDGIPIDIYKKCKGMLLSPLLDMCEESLEKGELPSTLKTALITLILKSDKPPTKCESYRPISLINNDAKIIAKVLARRLEKHLPSIVEPDQNGFIKGRQGFHNIRRVLNIVHAKKETPDMAIIGLDALKAFDMVEHTYLFEVLKRFGISGYFLDWIKTLYYDSRASVLTNHIVSKQFPLSRGTRQGCPLSPLLFVLAIGPLAIAIRNNLDITGININDTENKIALFADDVVVFLTNLKQSVPALLKCIELFGRFSGYEVNATKSTIMFLKSSERLTPPLHTPFRNIRDSFTYLGVKITPTIESLVPTNYDPIVESVTGSIDRWNSLPLSMIGRINILKMNILPKLLYLFQTIPLAPPTNFFAKMKQIFCNFIWNNRRPRLRMTLLYLPYDRGGLGVPFLQGYYWAAQLRAAFYWFDTTSLPTWVKIEESTTSKIPLKLYLHSAKLSILKKLTLNPFVRHSVTVWHEVLNYLKENAALSQFTPIWGNKHFAPGTNDLGFKIWANKGINKISDLYDRDVLLSFTNLKENFNNDAKHFFKYLQIRHFISKTQNSLSLPSLNSIEMIAVNYCSKPGLISRFYQILNTKPKESSEDKRRAWCLDLKEEITVEEWKYACLQSQVQTINT</sequence>
<feature type="coiled-coil region" evidence="1">
    <location>
        <begin position="149"/>
        <end position="195"/>
    </location>
</feature>
<proteinExistence type="predicted"/>
<accession>A0ABD1IY10</accession>
<keyword evidence="4" id="KW-1185">Reference proteome</keyword>
<name>A0ABD1IY10_9TELE</name>
<evidence type="ECO:0000313" key="3">
    <source>
        <dbReference type="EMBL" id="KAL2078801.1"/>
    </source>
</evidence>
<gene>
    <name evidence="3" type="ORF">ACEWY4_026486</name>
</gene>
<dbReference type="PANTHER" id="PTHR31635:SF196">
    <property type="entry name" value="REVERSE TRANSCRIPTASE DOMAIN-CONTAINING PROTEIN-RELATED"/>
    <property type="match status" value="1"/>
</dbReference>
<dbReference type="SUPFAM" id="SSF56672">
    <property type="entry name" value="DNA/RNA polymerases"/>
    <property type="match status" value="1"/>
</dbReference>
<dbReference type="Gene3D" id="3.60.10.10">
    <property type="entry name" value="Endonuclease/exonuclease/phosphatase"/>
    <property type="match status" value="1"/>
</dbReference>
<evidence type="ECO:0000256" key="1">
    <source>
        <dbReference type="SAM" id="Coils"/>
    </source>
</evidence>
<dbReference type="PROSITE" id="PS50878">
    <property type="entry name" value="RT_POL"/>
    <property type="match status" value="1"/>
</dbReference>
<protein>
    <recommendedName>
        <fullName evidence="2">Reverse transcriptase domain-containing protein</fullName>
    </recommendedName>
</protein>
<dbReference type="CDD" id="cd01650">
    <property type="entry name" value="RT_nLTR_like"/>
    <property type="match status" value="1"/>
</dbReference>
<dbReference type="EMBL" id="JBHFQA010000023">
    <property type="protein sequence ID" value="KAL2078801.1"/>
    <property type="molecule type" value="Genomic_DNA"/>
</dbReference>
<keyword evidence="1" id="KW-0175">Coiled coil</keyword>
<dbReference type="Proteomes" id="UP001591681">
    <property type="component" value="Unassembled WGS sequence"/>
</dbReference>
<dbReference type="InterPro" id="IPR036691">
    <property type="entry name" value="Endo/exonu/phosph_ase_sf"/>
</dbReference>
<dbReference type="PANTHER" id="PTHR31635">
    <property type="entry name" value="REVERSE TRANSCRIPTASE DOMAIN-CONTAINING PROTEIN-RELATED"/>
    <property type="match status" value="1"/>
</dbReference>
<evidence type="ECO:0000259" key="2">
    <source>
        <dbReference type="PROSITE" id="PS50878"/>
    </source>
</evidence>
<evidence type="ECO:0000313" key="4">
    <source>
        <dbReference type="Proteomes" id="UP001591681"/>
    </source>
</evidence>
<reference evidence="3 4" key="1">
    <citation type="submission" date="2024-09" db="EMBL/GenBank/DDBJ databases">
        <title>A chromosome-level genome assembly of Gray's grenadier anchovy, Coilia grayii.</title>
        <authorList>
            <person name="Fu Z."/>
        </authorList>
    </citation>
    <scope>NUCLEOTIDE SEQUENCE [LARGE SCALE GENOMIC DNA]</scope>
    <source>
        <strain evidence="3">G4</strain>
        <tissue evidence="3">Muscle</tissue>
    </source>
</reference>
<dbReference type="AlphaFoldDB" id="A0ABD1IY10"/>
<dbReference type="SUPFAM" id="SSF56219">
    <property type="entry name" value="DNase I-like"/>
    <property type="match status" value="1"/>
</dbReference>